<keyword evidence="3" id="KW-0378">Hydrolase</keyword>
<dbReference type="InterPro" id="IPR050314">
    <property type="entry name" value="Glycosyl_Hydrlase_18"/>
</dbReference>
<dbReference type="FunFam" id="3.10.50.10:FF:000003">
    <property type="entry name" value="Class V chitinase CHIT5b"/>
    <property type="match status" value="1"/>
</dbReference>
<organism evidence="7 8">
    <name type="scientific">Morella rubra</name>
    <name type="common">Chinese bayberry</name>
    <dbReference type="NCBI Taxonomy" id="262757"/>
    <lineage>
        <taxon>Eukaryota</taxon>
        <taxon>Viridiplantae</taxon>
        <taxon>Streptophyta</taxon>
        <taxon>Embryophyta</taxon>
        <taxon>Tracheophyta</taxon>
        <taxon>Spermatophyta</taxon>
        <taxon>Magnoliopsida</taxon>
        <taxon>eudicotyledons</taxon>
        <taxon>Gunneridae</taxon>
        <taxon>Pentapetalae</taxon>
        <taxon>rosids</taxon>
        <taxon>fabids</taxon>
        <taxon>Fagales</taxon>
        <taxon>Myricaceae</taxon>
        <taxon>Morella</taxon>
    </lineage>
</organism>
<gene>
    <name evidence="7" type="ORF">CJ030_MR5G010036</name>
</gene>
<dbReference type="AlphaFoldDB" id="A0A6A1VGX3"/>
<evidence type="ECO:0000256" key="3">
    <source>
        <dbReference type="ARBA" id="ARBA00022801"/>
    </source>
</evidence>
<evidence type="ECO:0000313" key="8">
    <source>
        <dbReference type="Proteomes" id="UP000516437"/>
    </source>
</evidence>
<dbReference type="InterPro" id="IPR017853">
    <property type="entry name" value="GH"/>
</dbReference>
<dbReference type="PANTHER" id="PTHR11177:SF383">
    <property type="entry name" value="GLYCOSYL HYDROLASE FAMILY PROTEIN WITH CHITINASE INSERTION DOMAIN-CONTAINING PROTEIN"/>
    <property type="match status" value="1"/>
</dbReference>
<keyword evidence="5" id="KW-0326">Glycosidase</keyword>
<dbReference type="GO" id="GO:0008061">
    <property type="term" value="F:chitin binding"/>
    <property type="evidence" value="ECO:0007669"/>
    <property type="project" value="InterPro"/>
</dbReference>
<dbReference type="Pfam" id="PF00704">
    <property type="entry name" value="Glyco_hydro_18"/>
    <property type="match status" value="1"/>
</dbReference>
<dbReference type="InterPro" id="IPR029070">
    <property type="entry name" value="Chitinase_insertion_sf"/>
</dbReference>
<dbReference type="PROSITE" id="PS51910">
    <property type="entry name" value="GH18_2"/>
    <property type="match status" value="1"/>
</dbReference>
<comment type="similarity">
    <text evidence="1">Belongs to the glycosyl hydrolase 18 family. Chitinase class V subfamily.</text>
</comment>
<evidence type="ECO:0000256" key="1">
    <source>
        <dbReference type="ARBA" id="ARBA00008682"/>
    </source>
</evidence>
<keyword evidence="2" id="KW-0732">Signal</keyword>
<accession>A0A6A1VGX3</accession>
<keyword evidence="4" id="KW-0325">Glycoprotein</keyword>
<dbReference type="InterPro" id="IPR011583">
    <property type="entry name" value="Chitinase_II/V-like_cat"/>
</dbReference>
<dbReference type="GO" id="GO:0004568">
    <property type="term" value="F:chitinase activity"/>
    <property type="evidence" value="ECO:0007669"/>
    <property type="project" value="TreeGrafter"/>
</dbReference>
<dbReference type="Proteomes" id="UP000516437">
    <property type="component" value="Chromosome 5"/>
</dbReference>
<name>A0A6A1VGX3_9ROSI</name>
<reference evidence="7 8" key="1">
    <citation type="journal article" date="2019" name="Plant Biotechnol. J.">
        <title>The red bayberry genome and genetic basis of sex determination.</title>
        <authorList>
            <person name="Jia H.M."/>
            <person name="Jia H.J."/>
            <person name="Cai Q.L."/>
            <person name="Wang Y."/>
            <person name="Zhao H.B."/>
            <person name="Yang W.F."/>
            <person name="Wang G.Y."/>
            <person name="Li Y.H."/>
            <person name="Zhan D.L."/>
            <person name="Shen Y.T."/>
            <person name="Niu Q.F."/>
            <person name="Chang L."/>
            <person name="Qiu J."/>
            <person name="Zhao L."/>
            <person name="Xie H.B."/>
            <person name="Fu W.Y."/>
            <person name="Jin J."/>
            <person name="Li X.W."/>
            <person name="Jiao Y."/>
            <person name="Zhou C.C."/>
            <person name="Tu T."/>
            <person name="Chai C.Y."/>
            <person name="Gao J.L."/>
            <person name="Fan L.J."/>
            <person name="van de Weg E."/>
            <person name="Wang J.Y."/>
            <person name="Gao Z.S."/>
        </authorList>
    </citation>
    <scope>NUCLEOTIDE SEQUENCE [LARGE SCALE GENOMIC DNA]</scope>
    <source>
        <tissue evidence="7">Leaves</tissue>
    </source>
</reference>
<dbReference type="GO" id="GO:0005975">
    <property type="term" value="P:carbohydrate metabolic process"/>
    <property type="evidence" value="ECO:0007669"/>
    <property type="project" value="InterPro"/>
</dbReference>
<evidence type="ECO:0000313" key="7">
    <source>
        <dbReference type="EMBL" id="KAB1211835.1"/>
    </source>
</evidence>
<dbReference type="Gene3D" id="3.10.50.10">
    <property type="match status" value="1"/>
</dbReference>
<evidence type="ECO:0000256" key="4">
    <source>
        <dbReference type="ARBA" id="ARBA00023180"/>
    </source>
</evidence>
<dbReference type="OrthoDB" id="73875at2759"/>
<dbReference type="Gene3D" id="3.20.20.80">
    <property type="entry name" value="Glycosidases"/>
    <property type="match status" value="1"/>
</dbReference>
<evidence type="ECO:0000256" key="5">
    <source>
        <dbReference type="ARBA" id="ARBA00023295"/>
    </source>
</evidence>
<protein>
    <submittedName>
        <fullName evidence="7">Chitinase-3-like protein 2</fullName>
    </submittedName>
</protein>
<keyword evidence="8" id="KW-1185">Reference proteome</keyword>
<proteinExistence type="inferred from homology"/>
<dbReference type="EMBL" id="RXIC02000023">
    <property type="protein sequence ID" value="KAB1211835.1"/>
    <property type="molecule type" value="Genomic_DNA"/>
</dbReference>
<dbReference type="SUPFAM" id="SSF51445">
    <property type="entry name" value="(Trans)glycosidases"/>
    <property type="match status" value="1"/>
</dbReference>
<feature type="domain" description="GH18" evidence="6">
    <location>
        <begin position="5"/>
        <end position="346"/>
    </location>
</feature>
<dbReference type="SMART" id="SM00636">
    <property type="entry name" value="Glyco_18"/>
    <property type="match status" value="1"/>
</dbReference>
<sequence length="353" mass="40004">MTTDVVRAGYWFWTNHAFPVGSIDSKHFTHLFCAFAELDPETYKISFPTQAIHAFATFTETVQRKNPDVKTLLSIGEAGPSNNPILYSIASNKANRKLFISSSIDFARSNNFHGLDLCWLPTSFPPQNGFFFLLKEWRDAITAEAEESGNEPLLLTAQFEYDVEFSPCPPRSIPRFLDWMNLVAYDFHTPRNSRSTRAHAAWRSKPGDPSGEYSINAWMEKGVNQKKIVLGLPLFGNAWSLANAKNNGMFAPAKGAPSSYATGVISYEQITKFLAKIDTTQKFDPDTETHYCYNSTTWISYDDRKSITKKIEHARDLELLGYFVWHVGNDHNWILSKTGSYAFSPYIRLNSSV</sequence>
<dbReference type="PANTHER" id="PTHR11177">
    <property type="entry name" value="CHITINASE"/>
    <property type="match status" value="1"/>
</dbReference>
<dbReference type="GO" id="GO:0006032">
    <property type="term" value="P:chitin catabolic process"/>
    <property type="evidence" value="ECO:0007669"/>
    <property type="project" value="TreeGrafter"/>
</dbReference>
<dbReference type="GO" id="GO:0005576">
    <property type="term" value="C:extracellular region"/>
    <property type="evidence" value="ECO:0007669"/>
    <property type="project" value="TreeGrafter"/>
</dbReference>
<comment type="caution">
    <text evidence="7">The sequence shown here is derived from an EMBL/GenBank/DDBJ whole genome shotgun (WGS) entry which is preliminary data.</text>
</comment>
<evidence type="ECO:0000256" key="2">
    <source>
        <dbReference type="ARBA" id="ARBA00022729"/>
    </source>
</evidence>
<dbReference type="SUPFAM" id="SSF54556">
    <property type="entry name" value="Chitinase insertion domain"/>
    <property type="match status" value="1"/>
</dbReference>
<evidence type="ECO:0000259" key="6">
    <source>
        <dbReference type="PROSITE" id="PS51910"/>
    </source>
</evidence>
<dbReference type="InterPro" id="IPR001223">
    <property type="entry name" value="Glyco_hydro18_cat"/>
</dbReference>